<evidence type="ECO:0000256" key="2">
    <source>
        <dbReference type="SAM" id="MobiDB-lite"/>
    </source>
</evidence>
<name>A0A8H5LSI4_9AGAR</name>
<protein>
    <recommendedName>
        <fullName evidence="5">BZIP domain-containing protein</fullName>
    </recommendedName>
</protein>
<evidence type="ECO:0008006" key="5">
    <source>
        <dbReference type="Google" id="ProtNLM"/>
    </source>
</evidence>
<dbReference type="OrthoDB" id="3365874at2759"/>
<keyword evidence="1" id="KW-0175">Coiled coil</keyword>
<feature type="region of interest" description="Disordered" evidence="2">
    <location>
        <begin position="102"/>
        <end position="208"/>
    </location>
</feature>
<sequence>MVRGRKRDATAPLTRSLVLQRDYRARKAQYVADLEAKVRRYAEQNEKLLKEVEDLRKELYRREGLVYEADAGKARALASVLNHLSLASTSIQHFQDKIFKSQHSDTHIKHDRSAPNSPASLLHTVSAPSGSSIASTSSVPSSSRSSTDPSPENQPFELMPVASISHPPTSNHSPLSTPEELSRSPSQHSDSYSPDEGPYWGNPNSRMSVSEEDGQVFHAVGLVDDTAPPIPLPHPQQYHSEAIHRSNGRYMSGQSSIRTTTTHSQQLFPPLEPNNLPPLPQSAMLGPPDMMRHASANRYMMHHPDPRSSTWN</sequence>
<feature type="compositionally biased region" description="Low complexity" evidence="2">
    <location>
        <begin position="126"/>
        <end position="151"/>
    </location>
</feature>
<keyword evidence="4" id="KW-1185">Reference proteome</keyword>
<reference evidence="3 4" key="1">
    <citation type="journal article" date="2020" name="ISME J.">
        <title>Uncovering the hidden diversity of litter-decomposition mechanisms in mushroom-forming fungi.</title>
        <authorList>
            <person name="Floudas D."/>
            <person name="Bentzer J."/>
            <person name="Ahren D."/>
            <person name="Johansson T."/>
            <person name="Persson P."/>
            <person name="Tunlid A."/>
        </authorList>
    </citation>
    <scope>NUCLEOTIDE SEQUENCE [LARGE SCALE GENOMIC DNA]</scope>
    <source>
        <strain evidence="3 4">CBS 291.85</strain>
    </source>
</reference>
<dbReference type="AlphaFoldDB" id="A0A8H5LSI4"/>
<feature type="compositionally biased region" description="Polar residues" evidence="2">
    <location>
        <begin position="183"/>
        <end position="192"/>
    </location>
</feature>
<dbReference type="SUPFAM" id="SSF57959">
    <property type="entry name" value="Leucine zipper domain"/>
    <property type="match status" value="1"/>
</dbReference>
<feature type="compositionally biased region" description="Basic and acidic residues" evidence="2">
    <location>
        <begin position="102"/>
        <end position="113"/>
    </location>
</feature>
<dbReference type="EMBL" id="JAACJM010000017">
    <property type="protein sequence ID" value="KAF5367957.1"/>
    <property type="molecule type" value="Genomic_DNA"/>
</dbReference>
<feature type="compositionally biased region" description="Polar residues" evidence="2">
    <location>
        <begin position="166"/>
        <end position="176"/>
    </location>
</feature>
<comment type="caution">
    <text evidence="3">The sequence shown here is derived from an EMBL/GenBank/DDBJ whole genome shotgun (WGS) entry which is preliminary data.</text>
</comment>
<evidence type="ECO:0000256" key="1">
    <source>
        <dbReference type="SAM" id="Coils"/>
    </source>
</evidence>
<dbReference type="Gene3D" id="1.20.5.170">
    <property type="match status" value="1"/>
</dbReference>
<dbReference type="Proteomes" id="UP000559256">
    <property type="component" value="Unassembled WGS sequence"/>
</dbReference>
<evidence type="ECO:0000313" key="4">
    <source>
        <dbReference type="Proteomes" id="UP000559256"/>
    </source>
</evidence>
<feature type="coiled-coil region" evidence="1">
    <location>
        <begin position="31"/>
        <end position="62"/>
    </location>
</feature>
<dbReference type="InterPro" id="IPR046347">
    <property type="entry name" value="bZIP_sf"/>
</dbReference>
<accession>A0A8H5LSI4</accession>
<organism evidence="3 4">
    <name type="scientific">Tetrapyrgos nigripes</name>
    <dbReference type="NCBI Taxonomy" id="182062"/>
    <lineage>
        <taxon>Eukaryota</taxon>
        <taxon>Fungi</taxon>
        <taxon>Dikarya</taxon>
        <taxon>Basidiomycota</taxon>
        <taxon>Agaricomycotina</taxon>
        <taxon>Agaricomycetes</taxon>
        <taxon>Agaricomycetidae</taxon>
        <taxon>Agaricales</taxon>
        <taxon>Marasmiineae</taxon>
        <taxon>Marasmiaceae</taxon>
        <taxon>Tetrapyrgos</taxon>
    </lineage>
</organism>
<proteinExistence type="predicted"/>
<evidence type="ECO:0000313" key="3">
    <source>
        <dbReference type="EMBL" id="KAF5367957.1"/>
    </source>
</evidence>
<dbReference type="GO" id="GO:0003700">
    <property type="term" value="F:DNA-binding transcription factor activity"/>
    <property type="evidence" value="ECO:0007669"/>
    <property type="project" value="InterPro"/>
</dbReference>
<gene>
    <name evidence="3" type="ORF">D9758_004351</name>
</gene>